<comment type="caution">
    <text evidence="2">The sequence shown here is derived from an EMBL/GenBank/DDBJ whole genome shotgun (WGS) entry which is preliminary data.</text>
</comment>
<dbReference type="PANTHER" id="PTHR46791:SF13">
    <property type="entry name" value="CLR5 DOMAIN-CONTAINING PROTEIN"/>
    <property type="match status" value="1"/>
</dbReference>
<protein>
    <recommendedName>
        <fullName evidence="1">Integrase core domain-containing protein</fullName>
    </recommendedName>
</protein>
<organism evidence="2 3">
    <name type="scientific">Paramuricea clavata</name>
    <name type="common">Red gorgonian</name>
    <name type="synonym">Violescent sea-whip</name>
    <dbReference type="NCBI Taxonomy" id="317549"/>
    <lineage>
        <taxon>Eukaryota</taxon>
        <taxon>Metazoa</taxon>
        <taxon>Cnidaria</taxon>
        <taxon>Anthozoa</taxon>
        <taxon>Octocorallia</taxon>
        <taxon>Malacalcyonacea</taxon>
        <taxon>Plexauridae</taxon>
        <taxon>Paramuricea</taxon>
    </lineage>
</organism>
<reference evidence="2" key="1">
    <citation type="submission" date="2020-04" db="EMBL/GenBank/DDBJ databases">
        <authorList>
            <person name="Alioto T."/>
            <person name="Alioto T."/>
            <person name="Gomez Garrido J."/>
        </authorList>
    </citation>
    <scope>NUCLEOTIDE SEQUENCE</scope>
    <source>
        <strain evidence="2">A484AB</strain>
    </source>
</reference>
<evidence type="ECO:0000259" key="1">
    <source>
        <dbReference type="Pfam" id="PF24764"/>
    </source>
</evidence>
<keyword evidence="3" id="KW-1185">Reference proteome</keyword>
<sequence>MAANNIGFEEEYENSDETNDLNDEEEIIRFYFHRGFHYEEILNFLQKFHGKEMSLSTLKRQIKKYGLQRKNSDYDLDVVRDAVRSLLDGPGCCRGYCAIWHTLQMNGITVPRVVVAELLQELDPEEAVQQYNGCPIDFITDLGTENGLAAAIQTFFRNDPNSHRYVSSPSNQRIEGWWSFLRKDQTSWWMNFFKDLVDVGTLDLTLSLHTECLWFCFAALLQENLNEVKENWNSHYIRKSRYDTLQGRPDSLYYLPELHNGRSNLHLPVPEEEKLYAREHIISDYTGQNDFQRYFTYIVESNSLEKPSHWRDALELYHVLINCASNGEIVV</sequence>
<dbReference type="Pfam" id="PF24764">
    <property type="entry name" value="rva_4"/>
    <property type="match status" value="1"/>
</dbReference>
<dbReference type="EMBL" id="CACRXK020024934">
    <property type="protein sequence ID" value="CAB4039085.1"/>
    <property type="molecule type" value="Genomic_DNA"/>
</dbReference>
<evidence type="ECO:0000313" key="2">
    <source>
        <dbReference type="EMBL" id="CAB4039085.1"/>
    </source>
</evidence>
<dbReference type="AlphaFoldDB" id="A0A6S7K149"/>
<accession>A0A6S7K149</accession>
<dbReference type="OrthoDB" id="5982207at2759"/>
<gene>
    <name evidence="2" type="ORF">PACLA_8A076070</name>
</gene>
<name>A0A6S7K149_PARCT</name>
<dbReference type="InterPro" id="IPR058913">
    <property type="entry name" value="Integrase_dom_put"/>
</dbReference>
<dbReference type="Proteomes" id="UP001152795">
    <property type="component" value="Unassembled WGS sequence"/>
</dbReference>
<proteinExistence type="predicted"/>
<feature type="domain" description="Integrase core" evidence="1">
    <location>
        <begin position="126"/>
        <end position="244"/>
    </location>
</feature>
<dbReference type="PANTHER" id="PTHR46791">
    <property type="entry name" value="EXPRESSED PROTEIN"/>
    <property type="match status" value="1"/>
</dbReference>
<evidence type="ECO:0000313" key="3">
    <source>
        <dbReference type="Proteomes" id="UP001152795"/>
    </source>
</evidence>